<comment type="subcellular location">
    <subcellularLocation>
        <location evidence="1">Cell projection</location>
        <location evidence="1">Cilium</location>
    </subcellularLocation>
</comment>
<evidence type="ECO:0000256" key="6">
    <source>
        <dbReference type="ARBA" id="ARBA00044798"/>
    </source>
</evidence>
<evidence type="ECO:0000256" key="3">
    <source>
        <dbReference type="ARBA" id="ARBA00023054"/>
    </source>
</evidence>
<sequence length="411" mass="48138">MASIDRFDTHSVSQESNSDHHNQGLEDLTDEQIQSQMEEILRINQMLTIENDILEKYHKKIEPFYLATIAGTSSSSLTTTPSGSMYDLSGGQQPQQQQTGGRYRKRSKSRSTQGDFRMRLTADQKCEIASKEIEELREESRKANEESEKNLDSYKAILEEADLRINEIKIEIHEFERNVLKAGYNPMNKKIAAEKLIKYFEDRMKERDTLVDKLKLKNESMRKRKQKLKAELKEKEEMGEVLHEVDFRQLKIENKQYMAKIDEKNTEMIKLKKMVGVVTQALNFKKKQLSLCLKEYDSLLNDIKSREKLLKNIETETKTVHKEHFKEESKNKKLRGQLENYKVPEVSDYVNAEDYLYNLQKELKVWERKVEIAEMALKINKQSWQQIRANADEGAPFGRKQYNNTLSGSAY</sequence>
<evidence type="ECO:0000256" key="8">
    <source>
        <dbReference type="SAM" id="MobiDB-lite"/>
    </source>
</evidence>
<keyword evidence="11" id="KW-1185">Reference proteome</keyword>
<proteinExistence type="inferred from homology"/>
<dbReference type="EMBL" id="REGN01005141">
    <property type="protein sequence ID" value="RNA14649.1"/>
    <property type="molecule type" value="Genomic_DNA"/>
</dbReference>
<feature type="domain" description="CCDC113/CCDC96 coiled-coil" evidence="9">
    <location>
        <begin position="204"/>
        <end position="378"/>
    </location>
</feature>
<keyword evidence="4" id="KW-0966">Cell projection</keyword>
<evidence type="ECO:0000313" key="11">
    <source>
        <dbReference type="Proteomes" id="UP000276133"/>
    </source>
</evidence>
<dbReference type="OrthoDB" id="10259713at2759"/>
<gene>
    <name evidence="10" type="ORF">BpHYR1_036689</name>
</gene>
<accession>A0A3M7QTW3</accession>
<feature type="region of interest" description="Disordered" evidence="8">
    <location>
        <begin position="1"/>
        <end position="25"/>
    </location>
</feature>
<evidence type="ECO:0000256" key="2">
    <source>
        <dbReference type="ARBA" id="ARBA00022794"/>
    </source>
</evidence>
<dbReference type="STRING" id="10195.A0A3M7QTW3"/>
<comment type="similarity">
    <text evidence="5">Belongs to the CFAP263 family.</text>
</comment>
<dbReference type="Pfam" id="PF13870">
    <property type="entry name" value="CCDC113_CCDC96_CC"/>
    <property type="match status" value="1"/>
</dbReference>
<dbReference type="Proteomes" id="UP000276133">
    <property type="component" value="Unassembled WGS sequence"/>
</dbReference>
<evidence type="ECO:0000256" key="1">
    <source>
        <dbReference type="ARBA" id="ARBA00004138"/>
    </source>
</evidence>
<comment type="caution">
    <text evidence="10">The sequence shown here is derived from an EMBL/GenBank/DDBJ whole genome shotgun (WGS) entry which is preliminary data.</text>
</comment>
<dbReference type="PANTHER" id="PTHR15654">
    <property type="entry name" value="COILED-COIL DOMAIN-CONTAINING PROTEIN 113-RELATED"/>
    <property type="match status" value="1"/>
</dbReference>
<dbReference type="GO" id="GO:0060271">
    <property type="term" value="P:cilium assembly"/>
    <property type="evidence" value="ECO:0007669"/>
    <property type="project" value="TreeGrafter"/>
</dbReference>
<evidence type="ECO:0000256" key="5">
    <source>
        <dbReference type="ARBA" id="ARBA00044506"/>
    </source>
</evidence>
<reference evidence="10 11" key="1">
    <citation type="journal article" date="2018" name="Sci. Rep.">
        <title>Genomic signatures of local adaptation to the degree of environmental predictability in rotifers.</title>
        <authorList>
            <person name="Franch-Gras L."/>
            <person name="Hahn C."/>
            <person name="Garcia-Roger E.M."/>
            <person name="Carmona M.J."/>
            <person name="Serra M."/>
            <person name="Gomez A."/>
        </authorList>
    </citation>
    <scope>NUCLEOTIDE SEQUENCE [LARGE SCALE GENOMIC DNA]</scope>
    <source>
        <strain evidence="10">HYR1</strain>
    </source>
</reference>
<dbReference type="PANTHER" id="PTHR15654:SF2">
    <property type="entry name" value="COILED-COIL DOMAIN-CONTAINING PROTEIN 113"/>
    <property type="match status" value="1"/>
</dbReference>
<dbReference type="InterPro" id="IPR025254">
    <property type="entry name" value="CCDC113/CCDC96_CC"/>
</dbReference>
<dbReference type="AlphaFoldDB" id="A0A3M7QTW3"/>
<keyword evidence="3 7" id="KW-0175">Coiled coil</keyword>
<evidence type="ECO:0000313" key="10">
    <source>
        <dbReference type="EMBL" id="RNA14649.1"/>
    </source>
</evidence>
<feature type="coiled-coil region" evidence="7">
    <location>
        <begin position="211"/>
        <end position="316"/>
    </location>
</feature>
<protein>
    <recommendedName>
        <fullName evidence="6">Cilia- and flagella-associated protein 263</fullName>
    </recommendedName>
</protein>
<dbReference type="GO" id="GO:0005930">
    <property type="term" value="C:axoneme"/>
    <property type="evidence" value="ECO:0007669"/>
    <property type="project" value="TreeGrafter"/>
</dbReference>
<keyword evidence="2" id="KW-0970">Cilium biogenesis/degradation</keyword>
<feature type="compositionally biased region" description="Low complexity" evidence="8">
    <location>
        <begin position="73"/>
        <end position="101"/>
    </location>
</feature>
<name>A0A3M7QTW3_BRAPC</name>
<dbReference type="GO" id="GO:0036064">
    <property type="term" value="C:ciliary basal body"/>
    <property type="evidence" value="ECO:0007669"/>
    <property type="project" value="TreeGrafter"/>
</dbReference>
<organism evidence="10 11">
    <name type="scientific">Brachionus plicatilis</name>
    <name type="common">Marine rotifer</name>
    <name type="synonym">Brachionus muelleri</name>
    <dbReference type="NCBI Taxonomy" id="10195"/>
    <lineage>
        <taxon>Eukaryota</taxon>
        <taxon>Metazoa</taxon>
        <taxon>Spiralia</taxon>
        <taxon>Gnathifera</taxon>
        <taxon>Rotifera</taxon>
        <taxon>Eurotatoria</taxon>
        <taxon>Monogononta</taxon>
        <taxon>Pseudotrocha</taxon>
        <taxon>Ploima</taxon>
        <taxon>Brachionidae</taxon>
        <taxon>Brachionus</taxon>
    </lineage>
</organism>
<dbReference type="InterPro" id="IPR051885">
    <property type="entry name" value="CC_CF"/>
</dbReference>
<evidence type="ECO:0000259" key="9">
    <source>
        <dbReference type="Pfam" id="PF13870"/>
    </source>
</evidence>
<evidence type="ECO:0000256" key="7">
    <source>
        <dbReference type="SAM" id="Coils"/>
    </source>
</evidence>
<feature type="region of interest" description="Disordered" evidence="8">
    <location>
        <begin position="73"/>
        <end position="121"/>
    </location>
</feature>
<evidence type="ECO:0000256" key="4">
    <source>
        <dbReference type="ARBA" id="ARBA00023273"/>
    </source>
</evidence>